<name>A0A8J7KJT7_9ACTN</name>
<dbReference type="EMBL" id="JADOUF010000001">
    <property type="protein sequence ID" value="MBG6140760.1"/>
    <property type="molecule type" value="Genomic_DNA"/>
</dbReference>
<dbReference type="Proteomes" id="UP000622552">
    <property type="component" value="Unassembled WGS sequence"/>
</dbReference>
<accession>A0A8J7KJT7</accession>
<sequence length="240" mass="24902">MTERYAALIRPVIDRVYSTARAAGRKRGRAVIERFGVHPGFVLDYYFGLLARPLSADGLAAGRVYQGPPDLYAELAAGIAVVVDDGSWRLTDLGRAVALAVQDAAAEGAAELWALTPVGTMPGLAGVPRLAELVGILLAAGAATGGPAFAALSPVFEPADASPALLLLNRLGALRHHRADAHKAAWAAAGLTAAEVRELGDGPVRAAIEADTNRRDAPVYGWLTEDERLELLAGLGALAG</sequence>
<keyword evidence="2" id="KW-1185">Reference proteome</keyword>
<reference evidence="1" key="1">
    <citation type="submission" date="2020-11" db="EMBL/GenBank/DDBJ databases">
        <title>Sequencing the genomes of 1000 actinobacteria strains.</title>
        <authorList>
            <person name="Klenk H.-P."/>
        </authorList>
    </citation>
    <scope>NUCLEOTIDE SEQUENCE</scope>
    <source>
        <strain evidence="1">DSM 45356</strain>
    </source>
</reference>
<dbReference type="AlphaFoldDB" id="A0A8J7KJT7"/>
<comment type="caution">
    <text evidence="1">The sequence shown here is derived from an EMBL/GenBank/DDBJ whole genome shotgun (WGS) entry which is preliminary data.</text>
</comment>
<evidence type="ECO:0000313" key="2">
    <source>
        <dbReference type="Proteomes" id="UP000622552"/>
    </source>
</evidence>
<protein>
    <submittedName>
        <fullName evidence="1">Uncharacterized protein</fullName>
    </submittedName>
</protein>
<dbReference type="RefSeq" id="WP_197007272.1">
    <property type="nucleotide sequence ID" value="NZ_BONS01000019.1"/>
</dbReference>
<evidence type="ECO:0000313" key="1">
    <source>
        <dbReference type="EMBL" id="MBG6140760.1"/>
    </source>
</evidence>
<proteinExistence type="predicted"/>
<gene>
    <name evidence="1" type="ORF">IW245_006954</name>
</gene>
<organism evidence="1 2">
    <name type="scientific">Longispora fulva</name>
    <dbReference type="NCBI Taxonomy" id="619741"/>
    <lineage>
        <taxon>Bacteria</taxon>
        <taxon>Bacillati</taxon>
        <taxon>Actinomycetota</taxon>
        <taxon>Actinomycetes</taxon>
        <taxon>Micromonosporales</taxon>
        <taxon>Micromonosporaceae</taxon>
        <taxon>Longispora</taxon>
    </lineage>
</organism>